<comment type="caution">
    <text evidence="1">The sequence shown here is derived from an EMBL/GenBank/DDBJ whole genome shotgun (WGS) entry which is preliminary data.</text>
</comment>
<proteinExistence type="predicted"/>
<dbReference type="EMBL" id="NGJS01000002">
    <property type="protein sequence ID" value="RSU00117.1"/>
    <property type="molecule type" value="Genomic_DNA"/>
</dbReference>
<dbReference type="RefSeq" id="WP_125983069.1">
    <property type="nucleotide sequence ID" value="NZ_NGJS01000002.1"/>
</dbReference>
<organism evidence="1 2">
    <name type="scientific">Vagococcus vulneris</name>
    <dbReference type="NCBI Taxonomy" id="1977869"/>
    <lineage>
        <taxon>Bacteria</taxon>
        <taxon>Bacillati</taxon>
        <taxon>Bacillota</taxon>
        <taxon>Bacilli</taxon>
        <taxon>Lactobacillales</taxon>
        <taxon>Enterococcaceae</taxon>
        <taxon>Vagococcus</taxon>
    </lineage>
</organism>
<keyword evidence="2" id="KW-1185">Reference proteome</keyword>
<evidence type="ECO:0000313" key="2">
    <source>
        <dbReference type="Proteomes" id="UP000287857"/>
    </source>
</evidence>
<name>A0A430A172_9ENTE</name>
<dbReference type="Proteomes" id="UP000287857">
    <property type="component" value="Unassembled WGS sequence"/>
</dbReference>
<gene>
    <name evidence="1" type="ORF">CBF37_02115</name>
</gene>
<protein>
    <submittedName>
        <fullName evidence="1">Uncharacterized protein</fullName>
    </submittedName>
</protein>
<accession>A0A430A172</accession>
<evidence type="ECO:0000313" key="1">
    <source>
        <dbReference type="EMBL" id="RSU00117.1"/>
    </source>
</evidence>
<reference evidence="1 2" key="1">
    <citation type="submission" date="2017-05" db="EMBL/GenBank/DDBJ databases">
        <title>Vagococcus spp. assemblies.</title>
        <authorList>
            <person name="Gulvik C.A."/>
        </authorList>
    </citation>
    <scope>NUCLEOTIDE SEQUENCE [LARGE SCALE GENOMIC DNA]</scope>
    <source>
        <strain evidence="1 2">SS1995</strain>
    </source>
</reference>
<sequence>MATDNKKKLGIEKLKGGKGWAVVDLNKPFTSFSKVLTKAEEKVFKETKALPAGVTTETQFTQVAVVASHKVAVAIKDGVKPVYPDRDFGVFKSFGQAKKARQVATATAKKEKGN</sequence>
<dbReference type="AlphaFoldDB" id="A0A430A172"/>